<dbReference type="GO" id="GO:0003677">
    <property type="term" value="F:DNA binding"/>
    <property type="evidence" value="ECO:0007669"/>
    <property type="project" value="InterPro"/>
</dbReference>
<dbReference type="GO" id="GO:0042023">
    <property type="term" value="P:DNA endoreduplication"/>
    <property type="evidence" value="ECO:0007669"/>
    <property type="project" value="InterPro"/>
</dbReference>
<dbReference type="OrthoDB" id="568248at2759"/>
<feature type="region of interest" description="Disordered" evidence="1">
    <location>
        <begin position="391"/>
        <end position="526"/>
    </location>
</feature>
<feature type="region of interest" description="Disordered" evidence="1">
    <location>
        <begin position="215"/>
        <end position="292"/>
    </location>
</feature>
<name>A0A9D4V618_ADICA</name>
<evidence type="ECO:0000313" key="2">
    <source>
        <dbReference type="EMBL" id="KAI5080308.1"/>
    </source>
</evidence>
<dbReference type="PANTHER" id="PTHR35698:SF2">
    <property type="entry name" value="DNA-BINDING PROTEIN RHL1"/>
    <property type="match status" value="1"/>
</dbReference>
<evidence type="ECO:0008006" key="4">
    <source>
        <dbReference type="Google" id="ProtNLM"/>
    </source>
</evidence>
<dbReference type="EMBL" id="JABFUD020000005">
    <property type="protein sequence ID" value="KAI5080308.1"/>
    <property type="molecule type" value="Genomic_DNA"/>
</dbReference>
<accession>A0A9D4V618</accession>
<feature type="compositionally biased region" description="Basic and acidic residues" evidence="1">
    <location>
        <begin position="260"/>
        <end position="270"/>
    </location>
</feature>
<feature type="compositionally biased region" description="Acidic residues" evidence="1">
    <location>
        <begin position="505"/>
        <end position="526"/>
    </location>
</feature>
<dbReference type="PANTHER" id="PTHR35698">
    <property type="entry name" value="DNA-BINDING PROTEIN RHL1"/>
    <property type="match status" value="1"/>
</dbReference>
<keyword evidence="3" id="KW-1185">Reference proteome</keyword>
<feature type="region of interest" description="Disordered" evidence="1">
    <location>
        <begin position="1"/>
        <end position="31"/>
    </location>
</feature>
<evidence type="ECO:0000313" key="3">
    <source>
        <dbReference type="Proteomes" id="UP000886520"/>
    </source>
</evidence>
<comment type="caution">
    <text evidence="2">The sequence shown here is derived from an EMBL/GenBank/DDBJ whole genome shotgun (WGS) entry which is preliminary data.</text>
</comment>
<dbReference type="InterPro" id="IPR038859">
    <property type="entry name" value="RHL1"/>
</dbReference>
<dbReference type="AlphaFoldDB" id="A0A9D4V618"/>
<dbReference type="Proteomes" id="UP000886520">
    <property type="component" value="Chromosome 5"/>
</dbReference>
<reference evidence="2 3" key="1">
    <citation type="submission" date="2021-01" db="EMBL/GenBank/DDBJ databases">
        <title>Adiantum capillus-veneris genome.</title>
        <authorList>
            <person name="Fang Y."/>
            <person name="Liao Q."/>
        </authorList>
    </citation>
    <scope>NUCLEOTIDE SEQUENCE [LARGE SCALE GENOMIC DNA]</scope>
    <source>
        <strain evidence="2">H3</strain>
        <tissue evidence="2">Leaf</tissue>
    </source>
</reference>
<proteinExistence type="predicted"/>
<organism evidence="2 3">
    <name type="scientific">Adiantum capillus-veneris</name>
    <name type="common">Maidenhair fern</name>
    <dbReference type="NCBI Taxonomy" id="13818"/>
    <lineage>
        <taxon>Eukaryota</taxon>
        <taxon>Viridiplantae</taxon>
        <taxon>Streptophyta</taxon>
        <taxon>Embryophyta</taxon>
        <taxon>Tracheophyta</taxon>
        <taxon>Polypodiopsida</taxon>
        <taxon>Polypodiidae</taxon>
        <taxon>Polypodiales</taxon>
        <taxon>Pteridineae</taxon>
        <taxon>Pteridaceae</taxon>
        <taxon>Vittarioideae</taxon>
        <taxon>Adiantum</taxon>
    </lineage>
</organism>
<protein>
    <recommendedName>
        <fullName evidence="4">DNA-binding protein RHL1</fullName>
    </recommendedName>
</protein>
<sequence length="526" mass="56692">MVRGGAPTPSKRKEKEGAALSAEDKEEEAESKRLRDLAFSRRLLARSRSHTRHPSIPSKTILNSDLRDVVKKGHRKSKYLFAFPGLLSPVAGGKLGELTNLDSRNPVLYVEFPQGRLKMFGTIVYPKNKYLTLHFPRGGGNIVCEDCFESLIVFSQAWWIGTKEQNPEEVHLQLPKSLEQEKNAEIDFTAGAGQTKGSNKIKHPLEKSEVIPPAVSMSKPEISEAESAGKGGDAQGVIQSVRHSARTAGRTLKYAVSSSDSKDSNSDESQHILSPRGKQQLQAPKEFSENVDVNTEVKAGVSVDIDEITPKKRAPGSAKAAEKGISDSTPVAVTAKTPLKVTNSRSSVLKQSLIESFCHPDRALQETSTTAVNMETTVDSKDEAISVVKASIKSTKRPRKASDDNAEGSDVDSHVAKGTPSNSRKQAKSEQGAGTTKVSTLKKGKNSSSSKVQGRGKGTKDEKSKQQKISKVGKSAAGVSAANSSTPQGRKGVSRSHKSSTDNFGTEDEDSDTDDENDDSDEDYFG</sequence>
<evidence type="ECO:0000256" key="1">
    <source>
        <dbReference type="SAM" id="MobiDB-lite"/>
    </source>
</evidence>
<gene>
    <name evidence="2" type="ORF">GOP47_0005787</name>
</gene>